<gene>
    <name evidence="2" type="ORF">CAUJ_LOCUS8864</name>
</gene>
<proteinExistence type="predicted"/>
<feature type="compositionally biased region" description="Basic residues" evidence="1">
    <location>
        <begin position="1351"/>
        <end position="1361"/>
    </location>
</feature>
<comment type="caution">
    <text evidence="2">The sequence shown here is derived from an EMBL/GenBank/DDBJ whole genome shotgun (WGS) entry which is preliminary data.</text>
</comment>
<accession>A0A8S1HCM1</accession>
<feature type="compositionally biased region" description="Basic and acidic residues" evidence="1">
    <location>
        <begin position="1331"/>
        <end position="1347"/>
    </location>
</feature>
<dbReference type="PANTHER" id="PTHR21696:SF2">
    <property type="entry name" value="PROTEIN UNC-79 HOMOLOG"/>
    <property type="match status" value="1"/>
</dbReference>
<evidence type="ECO:0000313" key="2">
    <source>
        <dbReference type="EMBL" id="CAD6192945.1"/>
    </source>
</evidence>
<evidence type="ECO:0000256" key="1">
    <source>
        <dbReference type="SAM" id="MobiDB-lite"/>
    </source>
</evidence>
<feature type="compositionally biased region" description="Basic residues" evidence="1">
    <location>
        <begin position="76"/>
        <end position="85"/>
    </location>
</feature>
<sequence length="1375" mass="155206">MMMMMHLCRPTTTIHYSRKEISKILPPEFYRKRGRGRTAPQSRRKISVDIWRRRLPKINANESAPRKSHSTASPLGKKKRNMKQHKNGEEKRFLKDFPAAQTHYCEKFTSDPARWNLYPNLNYSALFFAIVNLLDVFPLITSSPQPIGEAILDTIKALMIFLERDSLEQLPLLLASQLGVFPHELDKQIVHLLADCVFPFSINDDTLVKLSVPGVLMLILQQTNDPSLHTWIIEGAMNCSNNVHDDLMQVIAKGTCESRVAAANLLFHYWPFPNPHVLHRKTIQYRVHAWHNIACQSTGCTDKAHSVKRCYDPVICADVADSSPPIFLCRKCADQVMGERKVVTQNIAQPMPSSSTTCQRQDCQSQSRLPVAICCSHECTRLHNHVPVRMCADCFSLAHEEKKHPFMHSGSGCVWGTAERWTTVESIVKLLRETTLFEGTEGEGKKPKWLRQLDGGHSMGKEIDRMADERRMLSRFGVWLMAALCPPTENAEPRAIAYIMRNVFEWFATTALLPNDSMGASLEQLKTEFVCDWINMAIKVHNDVFIKTLCGESEEPDGRPHIEQIKEGLGRLLALMPYDVVTLETWGKVMPIWLQSIVENCTEDHQPELKVLLCKIFEPDLCPLPFETTKVFDFINCRLVGDDYNEMFNALQWLHQLSRLDISIMLQMILDDFTQCLTKLKTIYIPPLADNDLEEEEMSVHVVLIDVVVLQLRLNDVERNISTTVMDKIFECIQLLLSVPIRASPHQCHNPELDGFADCSLTCQKPAGSLLEACWQLVGSLLEAGWKPVESLLNASCQQAAFVQQMIMQVTQSLCPKREVAIVTTEEDVVYEDHSTPTERASSILSPLTAPGSKGGTPAAPNKHFTPNDLPTQICFVQTATVEEEQDDEFVDILPTEQVEIAMAQAVTLTDSDVGMEMGNVVTSTTVHDVKGLGTPQTPQPKTNTPDFWQTSVGRFRFSLDQLPAQLKMIYSLLGSLDNAEEPDVEFFCMSTLKLLCLHCETLSNARREHRGFLIWIQENMMVPKLWARLRSDYIQVGELATHLLLHSITLPCGEEMFWKVVHRDFTSQQWNVRFDAVGKAYVMAHMMKTAPVKANKVVQTSLGALFYHFVASLHDPNPSVAQRAIIALRAMPSHTLKLICLCFESQFDSCIIDRPLLIGAISMLATLLPDQTTLTFDFFIQRFETLVLESQLSSQSEETTFVQDLMHTDPMSDLYQRKVTKARSAIENATTARSIVKHLRQFEGLKHQLVHLPSDPGPGRVKEVTGRLTGWPSYIPDICNNNKLRPLVTLKNRIQSKTSPLVSLSDKPVAVATSALATSRTTFRSGHLLSRQDSEGRDDGSRRESVARNGGRRGARRRVSRLPDDVIDGRRAPM</sequence>
<dbReference type="Proteomes" id="UP000835052">
    <property type="component" value="Unassembled WGS sequence"/>
</dbReference>
<dbReference type="InterPro" id="IPR016024">
    <property type="entry name" value="ARM-type_fold"/>
</dbReference>
<reference evidence="2" key="1">
    <citation type="submission" date="2020-10" db="EMBL/GenBank/DDBJ databases">
        <authorList>
            <person name="Kikuchi T."/>
        </authorList>
    </citation>
    <scope>NUCLEOTIDE SEQUENCE</scope>
    <source>
        <strain evidence="2">NKZ352</strain>
    </source>
</reference>
<feature type="region of interest" description="Disordered" evidence="1">
    <location>
        <begin position="59"/>
        <end position="89"/>
    </location>
</feature>
<dbReference type="PANTHER" id="PTHR21696">
    <property type="entry name" value="PROTEIN UNC-79 HOMOLOG"/>
    <property type="match status" value="1"/>
</dbReference>
<organism evidence="2 3">
    <name type="scientific">Caenorhabditis auriculariae</name>
    <dbReference type="NCBI Taxonomy" id="2777116"/>
    <lineage>
        <taxon>Eukaryota</taxon>
        <taxon>Metazoa</taxon>
        <taxon>Ecdysozoa</taxon>
        <taxon>Nematoda</taxon>
        <taxon>Chromadorea</taxon>
        <taxon>Rhabditida</taxon>
        <taxon>Rhabditina</taxon>
        <taxon>Rhabditomorpha</taxon>
        <taxon>Rhabditoidea</taxon>
        <taxon>Rhabditidae</taxon>
        <taxon>Peloderinae</taxon>
        <taxon>Caenorhabditis</taxon>
    </lineage>
</organism>
<dbReference type="Pfam" id="PF14776">
    <property type="entry name" value="UNC-79"/>
    <property type="match status" value="1"/>
</dbReference>
<dbReference type="SUPFAM" id="SSF48371">
    <property type="entry name" value="ARM repeat"/>
    <property type="match status" value="1"/>
</dbReference>
<dbReference type="OrthoDB" id="6270916at2759"/>
<feature type="compositionally biased region" description="Basic and acidic residues" evidence="1">
    <location>
        <begin position="1362"/>
        <end position="1375"/>
    </location>
</feature>
<evidence type="ECO:0000313" key="3">
    <source>
        <dbReference type="Proteomes" id="UP000835052"/>
    </source>
</evidence>
<protein>
    <submittedName>
        <fullName evidence="2">Uncharacterized protein</fullName>
    </submittedName>
</protein>
<dbReference type="EMBL" id="CAJGYM010000031">
    <property type="protein sequence ID" value="CAD6192945.1"/>
    <property type="molecule type" value="Genomic_DNA"/>
</dbReference>
<dbReference type="InterPro" id="IPR024855">
    <property type="entry name" value="UNC79"/>
</dbReference>
<feature type="region of interest" description="Disordered" evidence="1">
    <location>
        <begin position="832"/>
        <end position="867"/>
    </location>
</feature>
<feature type="region of interest" description="Disordered" evidence="1">
    <location>
        <begin position="1327"/>
        <end position="1375"/>
    </location>
</feature>
<name>A0A8S1HCM1_9PELO</name>
<keyword evidence="3" id="KW-1185">Reference proteome</keyword>